<evidence type="ECO:0000313" key="3">
    <source>
        <dbReference type="EMBL" id="ABJ10884.1"/>
    </source>
</evidence>
<dbReference type="Proteomes" id="UP000000653">
    <property type="component" value="Chromosome"/>
</dbReference>
<dbReference type="BioCyc" id="PAER208963:G1G74-3567-MONOMER"/>
<dbReference type="GO" id="GO:0019867">
    <property type="term" value="C:outer membrane"/>
    <property type="evidence" value="ECO:0007669"/>
    <property type="project" value="InterPro"/>
</dbReference>
<dbReference type="Gene3D" id="1.10.150.630">
    <property type="match status" value="1"/>
</dbReference>
<dbReference type="EMBL" id="CP000438">
    <property type="protein sequence ID" value="ABJ10884.1"/>
    <property type="molecule type" value="Genomic_DNA"/>
</dbReference>
<dbReference type="Gene3D" id="6.10.250.670">
    <property type="match status" value="1"/>
</dbReference>
<reference evidence="3 4" key="1">
    <citation type="journal article" date="2006" name="Genome Biol.">
        <title>Genomic analysis reveals that Pseudomonas aeruginosa virulence is combinatorial.</title>
        <authorList>
            <person name="Lee D.G."/>
            <person name="Urbach J.M."/>
            <person name="Wu G."/>
            <person name="Liberati N.T."/>
            <person name="Feinbaum R.L."/>
            <person name="Miyata S."/>
            <person name="Diggins L.T."/>
            <person name="He J."/>
            <person name="Saucier M."/>
            <person name="Deziel E."/>
            <person name="Friedman L."/>
            <person name="Li L."/>
            <person name="Grills G."/>
            <person name="Montgomery K."/>
            <person name="Kucherlapati R."/>
            <person name="Rahme L.G."/>
            <person name="Ausubel F.M."/>
        </authorList>
    </citation>
    <scope>NUCLEOTIDE SEQUENCE [LARGE SCALE GENOMIC DNA]</scope>
    <source>
        <strain evidence="3 4">UCBPP-PA14</strain>
    </source>
</reference>
<name>A0A0H2Z9M6_PSEAB</name>
<evidence type="ECO:0000313" key="4">
    <source>
        <dbReference type="Proteomes" id="UP000000653"/>
    </source>
</evidence>
<dbReference type="InterPro" id="IPR010812">
    <property type="entry name" value="HrpJ-like"/>
</dbReference>
<dbReference type="GO" id="GO:0050709">
    <property type="term" value="P:negative regulation of protein secretion"/>
    <property type="evidence" value="ECO:0007669"/>
    <property type="project" value="InterPro"/>
</dbReference>
<organism evidence="3 4">
    <name type="scientific">Pseudomonas aeruginosa (strain UCBPP-PA14)</name>
    <dbReference type="NCBI Taxonomy" id="208963"/>
    <lineage>
        <taxon>Bacteria</taxon>
        <taxon>Pseudomonadati</taxon>
        <taxon>Pseudomonadota</taxon>
        <taxon>Gammaproteobacteria</taxon>
        <taxon>Pseudomonadales</taxon>
        <taxon>Pseudomonadaceae</taxon>
        <taxon>Pseudomonas</taxon>
    </lineage>
</organism>
<dbReference type="GO" id="GO:0030254">
    <property type="term" value="P:protein secretion by the type III secretion system"/>
    <property type="evidence" value="ECO:0007669"/>
    <property type="project" value="InterPro"/>
</dbReference>
<dbReference type="HOGENOM" id="CLU_061811_0_0_6"/>
<evidence type="ECO:0000259" key="2">
    <source>
        <dbReference type="Pfam" id="PF07201"/>
    </source>
</evidence>
<dbReference type="Pfam" id="PF07201">
    <property type="entry name" value="HrpJ"/>
    <property type="match status" value="1"/>
</dbReference>
<dbReference type="KEGG" id="pau:PA14_42550"/>
<proteinExistence type="predicted"/>
<dbReference type="GO" id="GO:0009986">
    <property type="term" value="C:cell surface"/>
    <property type="evidence" value="ECO:0007669"/>
    <property type="project" value="InterPro"/>
</dbReference>
<feature type="region of interest" description="Disordered" evidence="1">
    <location>
        <begin position="1"/>
        <end position="25"/>
    </location>
</feature>
<dbReference type="SUPFAM" id="SSF140591">
    <property type="entry name" value="Type III secretion system domain"/>
    <property type="match status" value="1"/>
</dbReference>
<protein>
    <submittedName>
        <fullName evidence="3">Type III secretion outer membrane protein PopN</fullName>
    </submittedName>
</protein>
<gene>
    <name evidence="3" type="primary">popN</name>
    <name evidence="3" type="ordered locus">PA14_42550</name>
</gene>
<dbReference type="AlphaFoldDB" id="A0A0H2Z9M6"/>
<dbReference type="InterPro" id="IPR013401">
    <property type="entry name" value="T3SS_LcrE"/>
</dbReference>
<sequence>MDILQSSSAAPLAPREAANAPAQQAGGSFQGERVHYVSVSQSLADAAEELTFAFSERAEKSLAKRRLSDAHARLSEVQAMLQEYWKRIPDLESQQKLEALIAHLGSGQLSSLAQLSAYLEGFSSEISQRFLALSRARDVLAGRPEARAMLALVDQALLRMADEQGLEIELGLRIEPLAAEASAAGVGDIQALRDTYRDAVLDYRGLSAAWQDIQARFAATPLERVVAFLQKALSADLDSQSSRLDPVKLERVMSDMHKLRVLGGLAEQVGALWQVLVTGERGHGIRAF</sequence>
<accession>A0A0H2Z9M6</accession>
<dbReference type="NCBIfam" id="TIGR02568">
    <property type="entry name" value="LcrE"/>
    <property type="match status" value="1"/>
</dbReference>
<dbReference type="RefSeq" id="WP_003087692.1">
    <property type="nucleotide sequence ID" value="NC_008463.1"/>
</dbReference>
<dbReference type="SMR" id="A0A0H2Z9M6"/>
<feature type="domain" description="Hypersensitivity response secretion-like HrpJ" evidence="2">
    <location>
        <begin position="53"/>
        <end position="217"/>
    </location>
</feature>
<evidence type="ECO:0000256" key="1">
    <source>
        <dbReference type="SAM" id="MobiDB-lite"/>
    </source>
</evidence>